<evidence type="ECO:0000313" key="4">
    <source>
        <dbReference type="EMBL" id="GAA0818274.1"/>
    </source>
</evidence>
<dbReference type="PANTHER" id="PTHR16301:SF20">
    <property type="entry name" value="IMPACT FAMILY MEMBER YIGZ"/>
    <property type="match status" value="1"/>
</dbReference>
<dbReference type="InterPro" id="IPR023582">
    <property type="entry name" value="Impact"/>
</dbReference>
<gene>
    <name evidence="4" type="ORF">GCM10009111_20770</name>
</gene>
<keyword evidence="5" id="KW-1185">Reference proteome</keyword>
<evidence type="ECO:0000313" key="5">
    <source>
        <dbReference type="Proteomes" id="UP001500021"/>
    </source>
</evidence>
<dbReference type="InterPro" id="IPR015269">
    <property type="entry name" value="UPF0029_Impact_C"/>
</dbReference>
<sequence length="208" mass="22729">MTKSYLIATNDVEDELIVSRSRFICYLRPCTSIAQAKSMLKELQQLHPQASHHCHAFLTKAADNSQGYGFSDDGEPSGTAGKPMLSVLQGGGIGEVCAVVVRYFGGTKLGTGGLQRAYGGSVRQALTFLQSKIKIAMVHKTLACQYSQVDDVLHVLKQFNGEVLAQDYQQQVFFRLAIPADNLLLMQTQLQTMSVGQLVLISENNTIT</sequence>
<dbReference type="Gene3D" id="3.30.230.30">
    <property type="entry name" value="Impact, N-terminal domain"/>
    <property type="match status" value="1"/>
</dbReference>
<evidence type="ECO:0000259" key="2">
    <source>
        <dbReference type="Pfam" id="PF01205"/>
    </source>
</evidence>
<dbReference type="Proteomes" id="UP001500021">
    <property type="component" value="Unassembled WGS sequence"/>
</dbReference>
<comment type="caution">
    <text evidence="4">The sequence shown here is derived from an EMBL/GenBank/DDBJ whole genome shotgun (WGS) entry which is preliminary data.</text>
</comment>
<dbReference type="InterPro" id="IPR020568">
    <property type="entry name" value="Ribosomal_Su5_D2-typ_SF"/>
</dbReference>
<dbReference type="InterPro" id="IPR035647">
    <property type="entry name" value="EFG_III/V"/>
</dbReference>
<name>A0ABN1L7K5_9GAMM</name>
<dbReference type="SUPFAM" id="SSF54980">
    <property type="entry name" value="EF-G C-terminal domain-like"/>
    <property type="match status" value="1"/>
</dbReference>
<dbReference type="Pfam" id="PF01205">
    <property type="entry name" value="Impact_N"/>
    <property type="match status" value="1"/>
</dbReference>
<evidence type="ECO:0000256" key="1">
    <source>
        <dbReference type="ARBA" id="ARBA00007665"/>
    </source>
</evidence>
<dbReference type="InterPro" id="IPR020569">
    <property type="entry name" value="UPF0029_Impact_CS"/>
</dbReference>
<dbReference type="InterPro" id="IPR001498">
    <property type="entry name" value="Impact_N"/>
</dbReference>
<dbReference type="PANTHER" id="PTHR16301">
    <property type="entry name" value="IMPACT-RELATED"/>
    <property type="match status" value="1"/>
</dbReference>
<feature type="domain" description="Impact N-terminal" evidence="2">
    <location>
        <begin position="20"/>
        <end position="126"/>
    </location>
</feature>
<dbReference type="InterPro" id="IPR015796">
    <property type="entry name" value="Impact_YigZ-like"/>
</dbReference>
<protein>
    <submittedName>
        <fullName evidence="4">IMPACT family protein</fullName>
    </submittedName>
</protein>
<organism evidence="4 5">
    <name type="scientific">Colwellia asteriadis</name>
    <dbReference type="NCBI Taxonomy" id="517723"/>
    <lineage>
        <taxon>Bacteria</taxon>
        <taxon>Pseudomonadati</taxon>
        <taxon>Pseudomonadota</taxon>
        <taxon>Gammaproteobacteria</taxon>
        <taxon>Alteromonadales</taxon>
        <taxon>Colwelliaceae</taxon>
        <taxon>Colwellia</taxon>
    </lineage>
</organism>
<reference evidence="4 5" key="1">
    <citation type="journal article" date="2019" name="Int. J. Syst. Evol. Microbiol.">
        <title>The Global Catalogue of Microorganisms (GCM) 10K type strain sequencing project: providing services to taxonomists for standard genome sequencing and annotation.</title>
        <authorList>
            <consortium name="The Broad Institute Genomics Platform"/>
            <consortium name="The Broad Institute Genome Sequencing Center for Infectious Disease"/>
            <person name="Wu L."/>
            <person name="Ma J."/>
        </authorList>
    </citation>
    <scope>NUCLEOTIDE SEQUENCE [LARGE SCALE GENOMIC DNA]</scope>
    <source>
        <strain evidence="4 5">JCM 15608</strain>
    </source>
</reference>
<dbReference type="RefSeq" id="WP_343817371.1">
    <property type="nucleotide sequence ID" value="NZ_BAAAFA010000006.1"/>
</dbReference>
<dbReference type="Gene3D" id="3.30.70.240">
    <property type="match status" value="1"/>
</dbReference>
<dbReference type="SUPFAM" id="SSF54211">
    <property type="entry name" value="Ribosomal protein S5 domain 2-like"/>
    <property type="match status" value="1"/>
</dbReference>
<feature type="domain" description="UPF0029" evidence="3">
    <location>
        <begin position="142"/>
        <end position="194"/>
    </location>
</feature>
<dbReference type="EMBL" id="BAAAFA010000006">
    <property type="protein sequence ID" value="GAA0818274.1"/>
    <property type="molecule type" value="Genomic_DNA"/>
</dbReference>
<dbReference type="NCBIfam" id="TIGR00257">
    <property type="entry name" value="IMPACT_YIGZ"/>
    <property type="match status" value="1"/>
</dbReference>
<proteinExistence type="inferred from homology"/>
<dbReference type="PROSITE" id="PS00910">
    <property type="entry name" value="UPF0029"/>
    <property type="match status" value="1"/>
</dbReference>
<accession>A0ABN1L7K5</accession>
<dbReference type="Pfam" id="PF09186">
    <property type="entry name" value="DUF1949"/>
    <property type="match status" value="1"/>
</dbReference>
<evidence type="ECO:0000259" key="3">
    <source>
        <dbReference type="Pfam" id="PF09186"/>
    </source>
</evidence>
<dbReference type="InterPro" id="IPR036956">
    <property type="entry name" value="Impact_N_sf"/>
</dbReference>
<comment type="similarity">
    <text evidence="1">Belongs to the IMPACT family.</text>
</comment>